<reference evidence="1 2" key="1">
    <citation type="journal article" date="2019" name="Nat. Ecol. Evol.">
        <title>Megaphylogeny resolves global patterns of mushroom evolution.</title>
        <authorList>
            <person name="Varga T."/>
            <person name="Krizsan K."/>
            <person name="Foldi C."/>
            <person name="Dima B."/>
            <person name="Sanchez-Garcia M."/>
            <person name="Sanchez-Ramirez S."/>
            <person name="Szollosi G.J."/>
            <person name="Szarkandi J.G."/>
            <person name="Papp V."/>
            <person name="Albert L."/>
            <person name="Andreopoulos W."/>
            <person name="Angelini C."/>
            <person name="Antonin V."/>
            <person name="Barry K.W."/>
            <person name="Bougher N.L."/>
            <person name="Buchanan P."/>
            <person name="Buyck B."/>
            <person name="Bense V."/>
            <person name="Catcheside P."/>
            <person name="Chovatia M."/>
            <person name="Cooper J."/>
            <person name="Damon W."/>
            <person name="Desjardin D."/>
            <person name="Finy P."/>
            <person name="Geml J."/>
            <person name="Haridas S."/>
            <person name="Hughes K."/>
            <person name="Justo A."/>
            <person name="Karasinski D."/>
            <person name="Kautmanova I."/>
            <person name="Kiss B."/>
            <person name="Kocsube S."/>
            <person name="Kotiranta H."/>
            <person name="LaButti K.M."/>
            <person name="Lechner B.E."/>
            <person name="Liimatainen K."/>
            <person name="Lipzen A."/>
            <person name="Lukacs Z."/>
            <person name="Mihaltcheva S."/>
            <person name="Morgado L.N."/>
            <person name="Niskanen T."/>
            <person name="Noordeloos M.E."/>
            <person name="Ohm R.A."/>
            <person name="Ortiz-Santana B."/>
            <person name="Ovrebo C."/>
            <person name="Racz N."/>
            <person name="Riley R."/>
            <person name="Savchenko A."/>
            <person name="Shiryaev A."/>
            <person name="Soop K."/>
            <person name="Spirin V."/>
            <person name="Szebenyi C."/>
            <person name="Tomsovsky M."/>
            <person name="Tulloss R.E."/>
            <person name="Uehling J."/>
            <person name="Grigoriev I.V."/>
            <person name="Vagvolgyi C."/>
            <person name="Papp T."/>
            <person name="Martin F.M."/>
            <person name="Miettinen O."/>
            <person name="Hibbett D.S."/>
            <person name="Nagy L.G."/>
        </authorList>
    </citation>
    <scope>NUCLEOTIDE SEQUENCE [LARGE SCALE GENOMIC DNA]</scope>
    <source>
        <strain evidence="1 2">NL-1719</strain>
    </source>
</reference>
<organism evidence="1 2">
    <name type="scientific">Pluteus cervinus</name>
    <dbReference type="NCBI Taxonomy" id="181527"/>
    <lineage>
        <taxon>Eukaryota</taxon>
        <taxon>Fungi</taxon>
        <taxon>Dikarya</taxon>
        <taxon>Basidiomycota</taxon>
        <taxon>Agaricomycotina</taxon>
        <taxon>Agaricomycetes</taxon>
        <taxon>Agaricomycetidae</taxon>
        <taxon>Agaricales</taxon>
        <taxon>Pluteineae</taxon>
        <taxon>Pluteaceae</taxon>
        <taxon>Pluteus</taxon>
    </lineage>
</organism>
<sequence>MAYHPILSQRFDTSDIAFNKIDQEILALRETIREKIRVLHAFRNTFTPVYRLPPEILSRIFTLLQYVPKFPGDLHSRRKPTLEWVKVTHVSQHWRDVAIGSPNLWSQISTTYPKCLAEEWLQRSKSAPLSIDLRGSGSLDADRFITPSLFRIRELTLELTSSSWWILSRNLSSPTPLLESLSIMITDGAFYSASSTISDTTFAGTTPRLRFLKLMGCSVDINSSIFTNLEALELRDSPRKMSATDLLTALRNLPRLVSLVVSEVLATGAPLASSSIDSDTIILASLTSLSIRGGSLIQDLDILSHLSFPANTTLRFSSVTQTGESVTSLSDFLRVYNSSHLQESSQPSQVNMDLHCARNFLKLSIQTKYAEPGLMDSSLVFELIGRWGGTLEMPDQIETATLFSYLPLSSLTTFTTNCNIGVNTWITVFGTLPKLRDISVSGSRAVNVLCAIVADLMARCVGPLERMPRPPRNTTQGRMKWNRGGGRQNSQRASTSNSQAVDWVPIFPQLETLELQDMAFPEYTENVITALCARKVVGKGLHYIGITECRNLDKDVLRELGRCVCGISWDGHVGLVGRDEEEVEDEYMHHLLNLFLPMELTTTASLNSMRESHRGEFERAEDRANPATKSLGSNHHDVPVDSPFQSHQEAFISVLNEETNGHLVYFAAAGWTGRITWRRTLHVYGGTVEA</sequence>
<evidence type="ECO:0000313" key="1">
    <source>
        <dbReference type="EMBL" id="TFK65477.1"/>
    </source>
</evidence>
<dbReference type="EMBL" id="ML208435">
    <property type="protein sequence ID" value="TFK65477.1"/>
    <property type="molecule type" value="Genomic_DNA"/>
</dbReference>
<keyword evidence="2" id="KW-1185">Reference proteome</keyword>
<gene>
    <name evidence="1" type="ORF">BDN72DRAFT_860591</name>
</gene>
<protein>
    <submittedName>
        <fullName evidence="1">Uncharacterized protein</fullName>
    </submittedName>
</protein>
<proteinExistence type="predicted"/>
<accession>A0ACD3AI82</accession>
<dbReference type="Proteomes" id="UP000308600">
    <property type="component" value="Unassembled WGS sequence"/>
</dbReference>
<name>A0ACD3AI82_9AGAR</name>
<evidence type="ECO:0000313" key="2">
    <source>
        <dbReference type="Proteomes" id="UP000308600"/>
    </source>
</evidence>